<sequence>MTNNTSKHILLIEDDLFIRELYERTLTQDGFTVSTGIDGEEGGAKAISEKPDLILLDIMMPKKNGIDVLKDLKASNTTKNIPVFLLTNLGQESIIKEAFSMGAAGYLLKARLLPRDVCAHIVAFFETGVVPTELTQL</sequence>
<protein>
    <submittedName>
        <fullName evidence="4">Response regulator</fullName>
    </submittedName>
</protein>
<keyword evidence="1 2" id="KW-0597">Phosphoprotein</keyword>
<evidence type="ECO:0000313" key="4">
    <source>
        <dbReference type="EMBL" id="PIZ46983.1"/>
    </source>
</evidence>
<accession>A0A2M7TKS8</accession>
<dbReference type="Gene3D" id="3.40.50.2300">
    <property type="match status" value="1"/>
</dbReference>
<dbReference type="PANTHER" id="PTHR44591">
    <property type="entry name" value="STRESS RESPONSE REGULATOR PROTEIN 1"/>
    <property type="match status" value="1"/>
</dbReference>
<proteinExistence type="predicted"/>
<dbReference type="Proteomes" id="UP000228920">
    <property type="component" value="Unassembled WGS sequence"/>
</dbReference>
<dbReference type="InterPro" id="IPR050595">
    <property type="entry name" value="Bact_response_regulator"/>
</dbReference>
<dbReference type="PROSITE" id="PS50110">
    <property type="entry name" value="RESPONSE_REGULATORY"/>
    <property type="match status" value="1"/>
</dbReference>
<dbReference type="AlphaFoldDB" id="A0A2M7TKS8"/>
<organism evidence="4 5">
    <name type="scientific">candidate division WWE3 bacterium CG_4_10_14_0_2_um_filter_41_14</name>
    <dbReference type="NCBI Taxonomy" id="1975072"/>
    <lineage>
        <taxon>Bacteria</taxon>
        <taxon>Katanobacteria</taxon>
    </lineage>
</organism>
<dbReference type="SMART" id="SM00448">
    <property type="entry name" value="REC"/>
    <property type="match status" value="1"/>
</dbReference>
<dbReference type="InterPro" id="IPR001789">
    <property type="entry name" value="Sig_transdc_resp-reg_receiver"/>
</dbReference>
<dbReference type="PANTHER" id="PTHR44591:SF3">
    <property type="entry name" value="RESPONSE REGULATORY DOMAIN-CONTAINING PROTEIN"/>
    <property type="match status" value="1"/>
</dbReference>
<feature type="modified residue" description="4-aspartylphosphate" evidence="2">
    <location>
        <position position="57"/>
    </location>
</feature>
<reference evidence="5" key="1">
    <citation type="submission" date="2017-09" db="EMBL/GenBank/DDBJ databases">
        <title>Depth-based differentiation of microbial function through sediment-hosted aquifers and enrichment of novel symbionts in the deep terrestrial subsurface.</title>
        <authorList>
            <person name="Probst A.J."/>
            <person name="Ladd B."/>
            <person name="Jarett J.K."/>
            <person name="Geller-Mcgrath D.E."/>
            <person name="Sieber C.M.K."/>
            <person name="Emerson J.B."/>
            <person name="Anantharaman K."/>
            <person name="Thomas B.C."/>
            <person name="Malmstrom R."/>
            <person name="Stieglmeier M."/>
            <person name="Klingl A."/>
            <person name="Woyke T."/>
            <person name="Ryan C.M."/>
            <person name="Banfield J.F."/>
        </authorList>
    </citation>
    <scope>NUCLEOTIDE SEQUENCE [LARGE SCALE GENOMIC DNA]</scope>
</reference>
<dbReference type="GO" id="GO:0000160">
    <property type="term" value="P:phosphorelay signal transduction system"/>
    <property type="evidence" value="ECO:0007669"/>
    <property type="project" value="InterPro"/>
</dbReference>
<evidence type="ECO:0000313" key="5">
    <source>
        <dbReference type="Proteomes" id="UP000228920"/>
    </source>
</evidence>
<evidence type="ECO:0000256" key="1">
    <source>
        <dbReference type="ARBA" id="ARBA00022553"/>
    </source>
</evidence>
<dbReference type="EMBL" id="PFNL01000070">
    <property type="protein sequence ID" value="PIZ46983.1"/>
    <property type="molecule type" value="Genomic_DNA"/>
</dbReference>
<feature type="domain" description="Response regulatory" evidence="3">
    <location>
        <begin position="8"/>
        <end position="124"/>
    </location>
</feature>
<comment type="caution">
    <text evidence="4">The sequence shown here is derived from an EMBL/GenBank/DDBJ whole genome shotgun (WGS) entry which is preliminary data.</text>
</comment>
<name>A0A2M7TKS8_UNCKA</name>
<dbReference type="Pfam" id="PF00072">
    <property type="entry name" value="Response_reg"/>
    <property type="match status" value="1"/>
</dbReference>
<dbReference type="CDD" id="cd17574">
    <property type="entry name" value="REC_OmpR"/>
    <property type="match status" value="1"/>
</dbReference>
<evidence type="ECO:0000256" key="2">
    <source>
        <dbReference type="PROSITE-ProRule" id="PRU00169"/>
    </source>
</evidence>
<gene>
    <name evidence="4" type="ORF">COY32_02540</name>
</gene>
<dbReference type="InterPro" id="IPR011006">
    <property type="entry name" value="CheY-like_superfamily"/>
</dbReference>
<evidence type="ECO:0000259" key="3">
    <source>
        <dbReference type="PROSITE" id="PS50110"/>
    </source>
</evidence>
<dbReference type="SUPFAM" id="SSF52172">
    <property type="entry name" value="CheY-like"/>
    <property type="match status" value="1"/>
</dbReference>